<evidence type="ECO:0000256" key="1">
    <source>
        <dbReference type="ARBA" id="ARBA00022723"/>
    </source>
</evidence>
<evidence type="ECO:0000313" key="5">
    <source>
        <dbReference type="EMBL" id="SEP33653.1"/>
    </source>
</evidence>
<reference evidence="4" key="1">
    <citation type="submission" date="2016-10" db="EMBL/GenBank/DDBJ databases">
        <authorList>
            <person name="de Groot N.N."/>
        </authorList>
    </citation>
    <scope>NUCLEOTIDE SEQUENCE [LARGE SCALE GENOMIC DNA]</scope>
    <source>
        <strain evidence="4">CCBAU85039</strain>
    </source>
</reference>
<evidence type="ECO:0000313" key="6">
    <source>
        <dbReference type="Proteomes" id="UP000183063"/>
    </source>
</evidence>
<keyword evidence="4" id="KW-0560">Oxidoreductase</keyword>
<dbReference type="InterPro" id="IPR037523">
    <property type="entry name" value="VOC_core"/>
</dbReference>
<evidence type="ECO:0000259" key="3">
    <source>
        <dbReference type="PROSITE" id="PS51819"/>
    </source>
</evidence>
<evidence type="ECO:0000256" key="2">
    <source>
        <dbReference type="SAM" id="MobiDB-lite"/>
    </source>
</evidence>
<evidence type="ECO:0000313" key="7">
    <source>
        <dbReference type="Proteomes" id="UP000198939"/>
    </source>
</evidence>
<accession>A0A1H8X1N1</accession>
<feature type="domain" description="VOC" evidence="3">
    <location>
        <begin position="29"/>
        <end position="157"/>
    </location>
</feature>
<feature type="region of interest" description="Disordered" evidence="2">
    <location>
        <begin position="1"/>
        <end position="21"/>
    </location>
</feature>
<dbReference type="GO" id="GO:0046872">
    <property type="term" value="F:metal ion binding"/>
    <property type="evidence" value="ECO:0007669"/>
    <property type="project" value="UniProtKB-KW"/>
</dbReference>
<sequence length="181" mass="19765">MSDPVNASFDSASPDTTPVDDHTNLRFRGIDHIALAVHRLEDAIHLFQGVLGFNLRRRFQIKGKKTGMVCADMVRDGLCFVLCQGTEPESQVSQLVENFGVGLAHVALAVDDVSAMVETLKKRGLSFDTAVINGPGLTQAFSSRCPSTGVSIELVHRNGEEGFLDDNVQELFEQLEQSGKY</sequence>
<dbReference type="GO" id="GO:0004493">
    <property type="term" value="F:methylmalonyl-CoA epimerase activity"/>
    <property type="evidence" value="ECO:0007669"/>
    <property type="project" value="TreeGrafter"/>
</dbReference>
<dbReference type="PANTHER" id="PTHR43048">
    <property type="entry name" value="METHYLMALONYL-COA EPIMERASE"/>
    <property type="match status" value="1"/>
</dbReference>
<dbReference type="RefSeq" id="WP_072382272.1">
    <property type="nucleotide sequence ID" value="NZ_FNXB01000110.1"/>
</dbReference>
<reference evidence="5 7" key="3">
    <citation type="submission" date="2016-10" db="EMBL/GenBank/DDBJ databases">
        <authorList>
            <person name="Varghese N."/>
            <person name="Submissions S."/>
        </authorList>
    </citation>
    <scope>NUCLEOTIDE SEQUENCE [LARGE SCALE GENOMIC DNA]</scope>
    <source>
        <strain evidence="5 7">CGMCC 1.7071</strain>
    </source>
</reference>
<keyword evidence="4" id="KW-0670">Pyruvate</keyword>
<reference evidence="6" key="2">
    <citation type="submission" date="2016-10" db="EMBL/GenBank/DDBJ databases">
        <authorList>
            <person name="Wibberg D."/>
        </authorList>
    </citation>
    <scope>NUCLEOTIDE SEQUENCE [LARGE SCALE GENOMIC DNA]</scope>
</reference>
<protein>
    <submittedName>
        <fullName evidence="4">4-hydroxyphenylpyruvate dioxygenase</fullName>
    </submittedName>
    <submittedName>
        <fullName evidence="5">Glyoxalase/Bleomycin resistance protein/Dioxygenase superfamily protein</fullName>
    </submittedName>
</protein>
<dbReference type="SUPFAM" id="SSF54593">
    <property type="entry name" value="Glyoxalase/Bleomycin resistance protein/Dihydroxybiphenyl dioxygenase"/>
    <property type="match status" value="1"/>
</dbReference>
<dbReference type="Proteomes" id="UP000198939">
    <property type="component" value="Unassembled WGS sequence"/>
</dbReference>
<keyword evidence="4" id="KW-0223">Dioxygenase</keyword>
<dbReference type="InterPro" id="IPR051785">
    <property type="entry name" value="MMCE/EMCE_epimerase"/>
</dbReference>
<dbReference type="PANTHER" id="PTHR43048:SF5">
    <property type="entry name" value="BLR5325 PROTEIN"/>
    <property type="match status" value="1"/>
</dbReference>
<dbReference type="GO" id="GO:0051213">
    <property type="term" value="F:dioxygenase activity"/>
    <property type="evidence" value="ECO:0007669"/>
    <property type="project" value="UniProtKB-KW"/>
</dbReference>
<dbReference type="PROSITE" id="PS51819">
    <property type="entry name" value="VOC"/>
    <property type="match status" value="1"/>
</dbReference>
<dbReference type="STRING" id="501024.RTCCBAU85039_6793"/>
<keyword evidence="1" id="KW-0479">Metal-binding</keyword>
<dbReference type="EMBL" id="FOCV01000091">
    <property type="protein sequence ID" value="SEP33653.1"/>
    <property type="molecule type" value="Genomic_DNA"/>
</dbReference>
<dbReference type="Pfam" id="PF13669">
    <property type="entry name" value="Glyoxalase_4"/>
    <property type="match status" value="1"/>
</dbReference>
<dbReference type="Gene3D" id="3.10.180.10">
    <property type="entry name" value="2,3-Dihydroxybiphenyl 1,2-Dioxygenase, domain 1"/>
    <property type="match status" value="1"/>
</dbReference>
<organism evidence="4 6">
    <name type="scientific">Rhizobium tibeticum</name>
    <dbReference type="NCBI Taxonomy" id="501024"/>
    <lineage>
        <taxon>Bacteria</taxon>
        <taxon>Pseudomonadati</taxon>
        <taxon>Pseudomonadota</taxon>
        <taxon>Alphaproteobacteria</taxon>
        <taxon>Hyphomicrobiales</taxon>
        <taxon>Rhizobiaceae</taxon>
        <taxon>Rhizobium/Agrobacterium group</taxon>
        <taxon>Rhizobium</taxon>
    </lineage>
</organism>
<name>A0A1H8X1N1_9HYPH</name>
<dbReference type="OrthoDB" id="9780241at2"/>
<keyword evidence="7" id="KW-1185">Reference proteome</keyword>
<gene>
    <name evidence="4" type="ORF">RTCCBAU85039_6793</name>
    <name evidence="5" type="ORF">SAMN05216228_10915</name>
</gene>
<proteinExistence type="predicted"/>
<dbReference type="EMBL" id="FNXB01000110">
    <property type="protein sequence ID" value="SEI22116.1"/>
    <property type="molecule type" value="Genomic_DNA"/>
</dbReference>
<dbReference type="AlphaFoldDB" id="A0A1H8X1N1"/>
<dbReference type="Proteomes" id="UP000183063">
    <property type="component" value="Unassembled WGS sequence"/>
</dbReference>
<evidence type="ECO:0000313" key="4">
    <source>
        <dbReference type="EMBL" id="SEI22116.1"/>
    </source>
</evidence>
<dbReference type="InterPro" id="IPR029068">
    <property type="entry name" value="Glyas_Bleomycin-R_OHBP_Dase"/>
</dbReference>
<dbReference type="GO" id="GO:0046491">
    <property type="term" value="P:L-methylmalonyl-CoA metabolic process"/>
    <property type="evidence" value="ECO:0007669"/>
    <property type="project" value="TreeGrafter"/>
</dbReference>